<protein>
    <submittedName>
        <fullName evidence="2">Uncharacterized protein</fullName>
    </submittedName>
</protein>
<dbReference type="AlphaFoldDB" id="I5B6I8"/>
<organism evidence="2 3">
    <name type="scientific">Desulfobacter postgatei 2ac9</name>
    <dbReference type="NCBI Taxonomy" id="879212"/>
    <lineage>
        <taxon>Bacteria</taxon>
        <taxon>Pseudomonadati</taxon>
        <taxon>Thermodesulfobacteriota</taxon>
        <taxon>Desulfobacteria</taxon>
        <taxon>Desulfobacterales</taxon>
        <taxon>Desulfobacteraceae</taxon>
        <taxon>Desulfobacter</taxon>
    </lineage>
</organism>
<dbReference type="EMBL" id="CM001488">
    <property type="protein sequence ID" value="EIM65101.1"/>
    <property type="molecule type" value="Genomic_DNA"/>
</dbReference>
<reference evidence="2 3" key="1">
    <citation type="submission" date="2011-09" db="EMBL/GenBank/DDBJ databases">
        <authorList>
            <consortium name="US DOE Joint Genome Institute (JGI-PGF)"/>
            <person name="Lucas S."/>
            <person name="Han J."/>
            <person name="Lapidus A."/>
            <person name="Cheng J.-F."/>
            <person name="Goodwin L."/>
            <person name="Pitluck S."/>
            <person name="Peters L."/>
            <person name="Land M.L."/>
            <person name="Hauser L."/>
            <person name="Orellana R."/>
            <person name="Lovley D."/>
            <person name="Woyke T.J."/>
        </authorList>
    </citation>
    <scope>NUCLEOTIDE SEQUENCE [LARGE SCALE GENOMIC DNA]</scope>
    <source>
        <strain evidence="2 3">2ac9</strain>
    </source>
</reference>
<evidence type="ECO:0000256" key="1">
    <source>
        <dbReference type="SAM" id="MobiDB-lite"/>
    </source>
</evidence>
<accession>I5B6I8</accession>
<feature type="compositionally biased region" description="Basic and acidic residues" evidence="1">
    <location>
        <begin position="62"/>
        <end position="85"/>
    </location>
</feature>
<proteinExistence type="predicted"/>
<feature type="compositionally biased region" description="Acidic residues" evidence="1">
    <location>
        <begin position="22"/>
        <end position="34"/>
    </location>
</feature>
<dbReference type="HOGENOM" id="CLU_2507269_0_0_7"/>
<keyword evidence="3" id="KW-1185">Reference proteome</keyword>
<evidence type="ECO:0000313" key="3">
    <source>
        <dbReference type="Proteomes" id="UP000005778"/>
    </source>
</evidence>
<feature type="region of interest" description="Disordered" evidence="1">
    <location>
        <begin position="1"/>
        <end position="85"/>
    </location>
</feature>
<dbReference type="STRING" id="879212.DespoDRAFT_03326"/>
<name>I5B6I8_9BACT</name>
<evidence type="ECO:0000313" key="2">
    <source>
        <dbReference type="EMBL" id="EIM65101.1"/>
    </source>
</evidence>
<gene>
    <name evidence="2" type="ORF">DespoDRAFT_03326</name>
</gene>
<dbReference type="Proteomes" id="UP000005778">
    <property type="component" value="Chromosome"/>
</dbReference>
<sequence>MIRRYRGIVADPAEPLQYPEEQVFEQDQAEDVQDKEDPQQEPADMLDAEDEHDLGQHAGEAGLEKAGGKEGKGVLPEGGRRPETR</sequence>
<reference evidence="2 3" key="2">
    <citation type="submission" date="2012-02" db="EMBL/GenBank/DDBJ databases">
        <title>Improved High-Quality Draft sequence of Desulfobacter postgatei 2ac9.</title>
        <authorList>
            <consortium name="US DOE Joint Genome Institute"/>
            <person name="Lucas S."/>
            <person name="Han J."/>
            <person name="Lapidus A."/>
            <person name="Cheng J.-F."/>
            <person name="Goodwin L."/>
            <person name="Pitluck S."/>
            <person name="Peters L."/>
            <person name="Ovchinnikova G."/>
            <person name="Held B."/>
            <person name="Detter J.C."/>
            <person name="Han C."/>
            <person name="Tapia R."/>
            <person name="Land M."/>
            <person name="Hauser L."/>
            <person name="Kyrpides N."/>
            <person name="Ivanova N."/>
            <person name="Pagani I."/>
            <person name="Orellana R."/>
            <person name="Lovley D."/>
            <person name="Woyke T."/>
        </authorList>
    </citation>
    <scope>NUCLEOTIDE SEQUENCE [LARGE SCALE GENOMIC DNA]</scope>
    <source>
        <strain evidence="2 3">2ac9</strain>
    </source>
</reference>